<keyword evidence="3" id="KW-0576">Peroxisome</keyword>
<comment type="subcellular location">
    <subcellularLocation>
        <location evidence="4">Peroxisome membrane</location>
    </subcellularLocation>
</comment>
<dbReference type="Pfam" id="PF05648">
    <property type="entry name" value="PEX11"/>
    <property type="match status" value="1"/>
</dbReference>
<reference evidence="5" key="1">
    <citation type="submission" date="2021-02" db="EMBL/GenBank/DDBJ databases">
        <title>First Annotated Genome of the Yellow-green Alga Tribonema minus.</title>
        <authorList>
            <person name="Mahan K.M."/>
        </authorList>
    </citation>
    <scope>NUCLEOTIDE SEQUENCE</scope>
    <source>
        <strain evidence="5">UTEX B ZZ1240</strain>
    </source>
</reference>
<keyword evidence="1" id="KW-0962">Peroxisome biogenesis</keyword>
<keyword evidence="2" id="KW-0472">Membrane</keyword>
<dbReference type="InterPro" id="IPR008733">
    <property type="entry name" value="PEX11"/>
</dbReference>
<dbReference type="AlphaFoldDB" id="A0A835YNP0"/>
<sequence length="316" mass="34113">MSTPSGAEDASDETSTSPELELPAIPVADGFANKAPISLAAYVQATQKLEGRDKLTKIVQYGSRFLFWYFKNVAPNGELADKAYSLYRVTQLSRKAFRMAKVADEVVRITALMESKQYPNFKSTVAILKCASMGAFWTYDNLNYLTQAKVIGYGTDRAMRGFSRSWAIANVAMIYLGLQTLTETSKRRQALAQEYKKAAAVEQGNAADREVQRIRGEAKAANVAHFSSCLMLCKAVLDLTVAINMPGMDLLLKVFGKKLNDGVMGASGVLSALIVIFNCWPDKPKAAVALPQVAATAPAAVAGSAGSTTPRSTRTT</sequence>
<dbReference type="OrthoDB" id="411017at2759"/>
<name>A0A835YNP0_9STRA</name>
<keyword evidence="6" id="KW-1185">Reference proteome</keyword>
<gene>
    <name evidence="5" type="ORF">JKP88DRAFT_350307</name>
</gene>
<dbReference type="PANTHER" id="PTHR12652:SF50">
    <property type="entry name" value="PEROXIN 11"/>
    <property type="match status" value="1"/>
</dbReference>
<evidence type="ECO:0000256" key="2">
    <source>
        <dbReference type="ARBA" id="ARBA00023136"/>
    </source>
</evidence>
<evidence type="ECO:0000313" key="5">
    <source>
        <dbReference type="EMBL" id="KAG5178439.1"/>
    </source>
</evidence>
<dbReference type="EMBL" id="JAFCMP010000515">
    <property type="protein sequence ID" value="KAG5178439.1"/>
    <property type="molecule type" value="Genomic_DNA"/>
</dbReference>
<dbReference type="GO" id="GO:0016559">
    <property type="term" value="P:peroxisome fission"/>
    <property type="evidence" value="ECO:0007669"/>
    <property type="project" value="InterPro"/>
</dbReference>
<dbReference type="PANTHER" id="PTHR12652">
    <property type="entry name" value="PEROXISOMAL BIOGENESIS FACTOR 11"/>
    <property type="match status" value="1"/>
</dbReference>
<organism evidence="5 6">
    <name type="scientific">Tribonema minus</name>
    <dbReference type="NCBI Taxonomy" id="303371"/>
    <lineage>
        <taxon>Eukaryota</taxon>
        <taxon>Sar</taxon>
        <taxon>Stramenopiles</taxon>
        <taxon>Ochrophyta</taxon>
        <taxon>PX clade</taxon>
        <taxon>Xanthophyceae</taxon>
        <taxon>Tribonematales</taxon>
        <taxon>Tribonemataceae</taxon>
        <taxon>Tribonema</taxon>
    </lineage>
</organism>
<evidence type="ECO:0000256" key="3">
    <source>
        <dbReference type="ARBA" id="ARBA00023140"/>
    </source>
</evidence>
<accession>A0A835YNP0</accession>
<evidence type="ECO:0000256" key="1">
    <source>
        <dbReference type="ARBA" id="ARBA00022593"/>
    </source>
</evidence>
<protein>
    <submittedName>
        <fullName evidence="5">Peroxisomal biogenesis factor 11-domain-containing protein</fullName>
    </submittedName>
</protein>
<dbReference type="Proteomes" id="UP000664859">
    <property type="component" value="Unassembled WGS sequence"/>
</dbReference>
<evidence type="ECO:0000313" key="6">
    <source>
        <dbReference type="Proteomes" id="UP000664859"/>
    </source>
</evidence>
<evidence type="ECO:0000256" key="4">
    <source>
        <dbReference type="ARBA" id="ARBA00046271"/>
    </source>
</evidence>
<comment type="caution">
    <text evidence="5">The sequence shown here is derived from an EMBL/GenBank/DDBJ whole genome shotgun (WGS) entry which is preliminary data.</text>
</comment>
<dbReference type="GO" id="GO:0005778">
    <property type="term" value="C:peroxisomal membrane"/>
    <property type="evidence" value="ECO:0007669"/>
    <property type="project" value="UniProtKB-SubCell"/>
</dbReference>
<proteinExistence type="predicted"/>